<name>A0A6N1NJD4_9VIRU</name>
<dbReference type="EMBL" id="KY523104">
    <property type="protein sequence ID" value="QKU34949.1"/>
    <property type="molecule type" value="Genomic_DNA"/>
</dbReference>
<dbReference type="RefSeq" id="YP_010781602.1">
    <property type="nucleotide sequence ID" value="NC_075039.1"/>
</dbReference>
<sequence length="146" mass="17558">MNRLATRYFGFYRPWGFKENKFMFFYTENPKRYGSVIQKHMSKLSNEGFFEIAYDIFGLRCAPSYLTFTKNSYPNYKDIHHNVSKFLLQKESDTMTFTKSKIKHWPVVSLEEKEMMKLDNPDNFIEEILTKNCVNEFKKLVDTKKK</sequence>
<reference evidence="1" key="2">
    <citation type="journal article" date="2018" name="Nat. Commun.">
        <title>Tailed giant Tupanvirus possesses the most complete translational apparatus of the known virosphere.</title>
        <authorList>
            <person name="Abrahao J."/>
            <person name="Silva L."/>
            <person name="Silva L.S."/>
            <person name="Khalil J.Y.B."/>
            <person name="Rodrigues R."/>
            <person name="Arantes T."/>
            <person name="Assis F."/>
            <person name="Boratto P."/>
            <person name="Andrade M."/>
            <person name="Kroon E.G."/>
            <person name="Ribeiro B."/>
            <person name="Bergier I."/>
            <person name="Seligmann H."/>
            <person name="Ghigo E."/>
            <person name="Colson P."/>
            <person name="Levasseur A."/>
            <person name="Kroemer G."/>
            <person name="Raoult D."/>
            <person name="La Scola B."/>
        </authorList>
    </citation>
    <scope>NUCLEOTIDE SEQUENCE [LARGE SCALE GENOMIC DNA]</scope>
    <source>
        <strain evidence="1">Soda lake</strain>
    </source>
</reference>
<protein>
    <submittedName>
        <fullName evidence="1">Putative orfan</fullName>
    </submittedName>
</protein>
<accession>A0A6N1NJD4</accession>
<reference evidence="1" key="1">
    <citation type="submission" date="2017-01" db="EMBL/GenBank/DDBJ databases">
        <authorList>
            <person name="Assis F.L."/>
            <person name="Abrahao J.S."/>
            <person name="Silva L."/>
            <person name="Khalil J.B."/>
            <person name="Rodrigues R."/>
            <person name="Silva L.S."/>
            <person name="Arantes T."/>
            <person name="Boratto P."/>
            <person name="Andrade M."/>
            <person name="Kroon E.G."/>
            <person name="Ribeiro B."/>
            <person name="Bergier I."/>
            <person name="Seligmann H."/>
            <person name="Ghigo E."/>
            <person name="Colson P."/>
            <person name="Levasseur A."/>
            <person name="Raoult D."/>
            <person name="Scola B.L."/>
        </authorList>
    </citation>
    <scope>NUCLEOTIDE SEQUENCE</scope>
    <source>
        <strain evidence="1">Soda lake</strain>
    </source>
</reference>
<dbReference type="GeneID" id="80518366"/>
<dbReference type="KEGG" id="vg:80518366"/>
<organism evidence="1">
    <name type="scientific">Tupanvirus soda lake</name>
    <dbReference type="NCBI Taxonomy" id="2126985"/>
    <lineage>
        <taxon>Viruses</taxon>
        <taxon>Varidnaviria</taxon>
        <taxon>Bamfordvirae</taxon>
        <taxon>Nucleocytoviricota</taxon>
        <taxon>Megaviricetes</taxon>
        <taxon>Imitervirales</taxon>
        <taxon>Mimiviridae</taxon>
        <taxon>Megamimivirinae</taxon>
        <taxon>Tupanvirus</taxon>
        <taxon>Tupanvirus salinum</taxon>
    </lineage>
</organism>
<evidence type="ECO:0000313" key="1">
    <source>
        <dbReference type="EMBL" id="QKU34949.1"/>
    </source>
</evidence>
<proteinExistence type="predicted"/>